<name>E9GF85_DAPPU</name>
<dbReference type="Proteomes" id="UP000000305">
    <property type="component" value="Unassembled WGS sequence"/>
</dbReference>
<dbReference type="OrthoDB" id="7701517at2759"/>
<dbReference type="InParanoid" id="E9GF85"/>
<evidence type="ECO:0000313" key="1">
    <source>
        <dbReference type="EMBL" id="EFX81594.1"/>
    </source>
</evidence>
<keyword evidence="2" id="KW-1185">Reference proteome</keyword>
<dbReference type="PANTHER" id="PTHR20956:SF12">
    <property type="entry name" value="FLYWCH-TYPE DOMAIN-CONTAINING PROTEIN"/>
    <property type="match status" value="1"/>
</dbReference>
<accession>E9GF85</accession>
<dbReference type="HOGENOM" id="CLU_1166866_0_0_1"/>
<dbReference type="KEGG" id="dpx:DAPPUDRAFT_102058"/>
<evidence type="ECO:0000313" key="2">
    <source>
        <dbReference type="Proteomes" id="UP000000305"/>
    </source>
</evidence>
<protein>
    <submittedName>
        <fullName evidence="1">Uncharacterized protein</fullName>
    </submittedName>
</protein>
<gene>
    <name evidence="1" type="ORF">DAPPUDRAFT_102058</name>
</gene>
<proteinExistence type="predicted"/>
<dbReference type="PANTHER" id="PTHR20956">
    <property type="entry name" value="HEH2P"/>
    <property type="match status" value="1"/>
</dbReference>
<organism evidence="1 2">
    <name type="scientific">Daphnia pulex</name>
    <name type="common">Water flea</name>
    <dbReference type="NCBI Taxonomy" id="6669"/>
    <lineage>
        <taxon>Eukaryota</taxon>
        <taxon>Metazoa</taxon>
        <taxon>Ecdysozoa</taxon>
        <taxon>Arthropoda</taxon>
        <taxon>Crustacea</taxon>
        <taxon>Branchiopoda</taxon>
        <taxon>Diplostraca</taxon>
        <taxon>Cladocera</taxon>
        <taxon>Anomopoda</taxon>
        <taxon>Daphniidae</taxon>
        <taxon>Daphnia</taxon>
    </lineage>
</organism>
<dbReference type="EMBL" id="GL732542">
    <property type="protein sequence ID" value="EFX81594.1"/>
    <property type="molecule type" value="Genomic_DNA"/>
</dbReference>
<reference evidence="1 2" key="1">
    <citation type="journal article" date="2011" name="Science">
        <title>The ecoresponsive genome of Daphnia pulex.</title>
        <authorList>
            <person name="Colbourne J.K."/>
            <person name="Pfrender M.E."/>
            <person name="Gilbert D."/>
            <person name="Thomas W.K."/>
            <person name="Tucker A."/>
            <person name="Oakley T.H."/>
            <person name="Tokishita S."/>
            <person name="Aerts A."/>
            <person name="Arnold G.J."/>
            <person name="Basu M.K."/>
            <person name="Bauer D.J."/>
            <person name="Caceres C.E."/>
            <person name="Carmel L."/>
            <person name="Casola C."/>
            <person name="Choi J.H."/>
            <person name="Detter J.C."/>
            <person name="Dong Q."/>
            <person name="Dusheyko S."/>
            <person name="Eads B.D."/>
            <person name="Frohlich T."/>
            <person name="Geiler-Samerotte K.A."/>
            <person name="Gerlach D."/>
            <person name="Hatcher P."/>
            <person name="Jogdeo S."/>
            <person name="Krijgsveld J."/>
            <person name="Kriventseva E.V."/>
            <person name="Kultz D."/>
            <person name="Laforsch C."/>
            <person name="Lindquist E."/>
            <person name="Lopez J."/>
            <person name="Manak J.R."/>
            <person name="Muller J."/>
            <person name="Pangilinan J."/>
            <person name="Patwardhan R.P."/>
            <person name="Pitluck S."/>
            <person name="Pritham E.J."/>
            <person name="Rechtsteiner A."/>
            <person name="Rho M."/>
            <person name="Rogozin I.B."/>
            <person name="Sakarya O."/>
            <person name="Salamov A."/>
            <person name="Schaack S."/>
            <person name="Shapiro H."/>
            <person name="Shiga Y."/>
            <person name="Skalitzky C."/>
            <person name="Smith Z."/>
            <person name="Souvorov A."/>
            <person name="Sung W."/>
            <person name="Tang Z."/>
            <person name="Tsuchiya D."/>
            <person name="Tu H."/>
            <person name="Vos H."/>
            <person name="Wang M."/>
            <person name="Wolf Y.I."/>
            <person name="Yamagata H."/>
            <person name="Yamada T."/>
            <person name="Ye Y."/>
            <person name="Shaw J.R."/>
            <person name="Andrews J."/>
            <person name="Crease T.J."/>
            <person name="Tang H."/>
            <person name="Lucas S.M."/>
            <person name="Robertson H.M."/>
            <person name="Bork P."/>
            <person name="Koonin E.V."/>
            <person name="Zdobnov E.M."/>
            <person name="Grigoriev I.V."/>
            <person name="Lynch M."/>
            <person name="Boore J.L."/>
        </authorList>
    </citation>
    <scope>NUCLEOTIDE SEQUENCE [LARGE SCALE GENOMIC DNA]</scope>
</reference>
<sequence>MKKEVKANIYTTTAQVVEPIFSNHFWKHPERNFSVLDNILRVARRAKSQMVPKNPLNMDFDFDDFLQFFPEGFFTADVEVKTATVHGCHLIFVTEKQLKLLKKAKRWYIDERQQLIKHSIWPPTSWTTFMQHRRTNNNAEARMNLVKFIRVMKAEAEKKNGKPNKRHNDNYNNRQQKILLILMENFWKYGLSIKTKPYHLRSCYVNWPSLARNQLRKPGRTLQSPKAKKRNWNRIIIV</sequence>
<dbReference type="AlphaFoldDB" id="E9GF85"/>